<dbReference type="STRING" id="74649.A0A2P6QD25"/>
<dbReference type="OMA" id="AEWRYAS"/>
<dbReference type="EC" id="2.7.7.6" evidence="1"/>
<proteinExistence type="predicted"/>
<dbReference type="SUPFAM" id="SSF64484">
    <property type="entry name" value="beta and beta-prime subunits of DNA dependent RNA-polymerase"/>
    <property type="match status" value="1"/>
</dbReference>
<protein>
    <submittedName>
        <fullName evidence="1">Putative DNA-directed RNA polymerase</fullName>
        <ecNumber evidence="1">2.7.7.6</ecNumber>
    </submittedName>
</protein>
<dbReference type="Gramene" id="PRQ32071">
    <property type="protein sequence ID" value="PRQ32071"/>
    <property type="gene ID" value="RchiOBHm_Chr5g0042301"/>
</dbReference>
<comment type="caution">
    <text evidence="1">The sequence shown here is derived from an EMBL/GenBank/DDBJ whole genome shotgun (WGS) entry which is preliminary data.</text>
</comment>
<dbReference type="EMBL" id="PDCK01000043">
    <property type="protein sequence ID" value="PRQ32071.1"/>
    <property type="molecule type" value="Genomic_DNA"/>
</dbReference>
<keyword evidence="1" id="KW-0804">Transcription</keyword>
<dbReference type="Gene3D" id="3.90.1100.10">
    <property type="match status" value="1"/>
</dbReference>
<dbReference type="GO" id="GO:0000428">
    <property type="term" value="C:DNA-directed RNA polymerase complex"/>
    <property type="evidence" value="ECO:0007669"/>
    <property type="project" value="UniProtKB-KW"/>
</dbReference>
<evidence type="ECO:0000313" key="1">
    <source>
        <dbReference type="EMBL" id="PRQ32071.1"/>
    </source>
</evidence>
<evidence type="ECO:0000313" key="2">
    <source>
        <dbReference type="Proteomes" id="UP000238479"/>
    </source>
</evidence>
<organism evidence="1 2">
    <name type="scientific">Rosa chinensis</name>
    <name type="common">China rose</name>
    <dbReference type="NCBI Taxonomy" id="74649"/>
    <lineage>
        <taxon>Eukaryota</taxon>
        <taxon>Viridiplantae</taxon>
        <taxon>Streptophyta</taxon>
        <taxon>Embryophyta</taxon>
        <taxon>Tracheophyta</taxon>
        <taxon>Spermatophyta</taxon>
        <taxon>Magnoliopsida</taxon>
        <taxon>eudicotyledons</taxon>
        <taxon>Gunneridae</taxon>
        <taxon>Pentapetalae</taxon>
        <taxon>rosids</taxon>
        <taxon>fabids</taxon>
        <taxon>Rosales</taxon>
        <taxon>Rosaceae</taxon>
        <taxon>Rosoideae</taxon>
        <taxon>Rosoideae incertae sedis</taxon>
        <taxon>Rosa</taxon>
    </lineage>
</organism>
<sequence length="140" mass="15784">MSWLSTIGRKKVLNWSFSNPIGASSVAKGDIGMSSKGESFSNWVDMDIDDDYESVDLTSIHNLGEAFLKDFCKEASVSFFNQYGLISHQINSYNDFIKNGIQRVFDSFDEIIVEPGYDPSKKGNAEWRYASIRFGKVTLI</sequence>
<keyword evidence="1" id="KW-0808">Transferase</keyword>
<reference evidence="1 2" key="1">
    <citation type="journal article" date="2018" name="Nat. Genet.">
        <title>The Rosa genome provides new insights in the design of modern roses.</title>
        <authorList>
            <person name="Bendahmane M."/>
        </authorList>
    </citation>
    <scope>NUCLEOTIDE SEQUENCE [LARGE SCALE GENOMIC DNA]</scope>
    <source>
        <strain evidence="2">cv. Old Blush</strain>
    </source>
</reference>
<accession>A0A2P6QD25</accession>
<dbReference type="GO" id="GO:0003899">
    <property type="term" value="F:DNA-directed RNA polymerase activity"/>
    <property type="evidence" value="ECO:0007669"/>
    <property type="project" value="UniProtKB-EC"/>
</dbReference>
<gene>
    <name evidence="1" type="ORF">RchiOBHm_Chr5g0042301</name>
</gene>
<keyword evidence="2" id="KW-1185">Reference proteome</keyword>
<dbReference type="Proteomes" id="UP000238479">
    <property type="component" value="Chromosome 5"/>
</dbReference>
<dbReference type="AlphaFoldDB" id="A0A2P6QD25"/>
<name>A0A2P6QD25_ROSCH</name>
<keyword evidence="1" id="KW-0548">Nucleotidyltransferase</keyword>
<keyword evidence="1" id="KW-0240">DNA-directed RNA polymerase</keyword>